<dbReference type="Proteomes" id="UP000243451">
    <property type="component" value="Unassembled WGS sequence"/>
</dbReference>
<accession>A0A2P4EQM1</accession>
<evidence type="ECO:0000259" key="2">
    <source>
        <dbReference type="Pfam" id="PF04982"/>
    </source>
</evidence>
<evidence type="ECO:0000313" key="4">
    <source>
        <dbReference type="Proteomes" id="UP000243451"/>
    </source>
</evidence>
<dbReference type="InterPro" id="IPR007065">
    <property type="entry name" value="HPP"/>
</dbReference>
<dbReference type="EMBL" id="PPSK01000030">
    <property type="protein sequence ID" value="POB00917.1"/>
    <property type="molecule type" value="Genomic_DNA"/>
</dbReference>
<evidence type="ECO:0000256" key="1">
    <source>
        <dbReference type="SAM" id="Phobius"/>
    </source>
</evidence>
<dbReference type="InterPro" id="IPR058581">
    <property type="entry name" value="TM_HPP"/>
</dbReference>
<gene>
    <name evidence="3" type="ORF">C1949_18190</name>
</gene>
<feature type="transmembrane region" description="Helical" evidence="1">
    <location>
        <begin position="34"/>
        <end position="54"/>
    </location>
</feature>
<keyword evidence="1" id="KW-0472">Membrane</keyword>
<evidence type="ECO:0000313" key="3">
    <source>
        <dbReference type="EMBL" id="POB00917.1"/>
    </source>
</evidence>
<keyword evidence="1" id="KW-1133">Transmembrane helix</keyword>
<sequence>MDGGYKQVIRVRWLRRGLRFLGWRPDSTTHQEKLISALGTTLALILLYWVTHLVMAAEGALWVTGSMGASAVLVFAMPHGTLSQPWSVIGGHVLSAAFGVACIQWLPAGFWLAALAVGGSVIIMMYARCLHPPGSATAMIVVLGGPQIAEAGYNFVLYPILLDVLVIVLFAVLFNSLFTSRRYPLPLTRHPVGRAPGIAPEDFEHALKQMNAYMDIDFNDLLRLVELANTNAQSKGVSAGDLVAGGYYSNGLPGRNWSVREVLQVVSRPGRAGRVRYRIIKGAGEGGNGICRVSEFVRWARYQVAPDEQGRQWHRVTDDSKASVEP</sequence>
<dbReference type="Pfam" id="PF04982">
    <property type="entry name" value="TM_HPP"/>
    <property type="match status" value="1"/>
</dbReference>
<dbReference type="PANTHER" id="PTHR33741">
    <property type="entry name" value="TRANSMEMBRANE PROTEIN DDB_G0269096-RELATED"/>
    <property type="match status" value="1"/>
</dbReference>
<feature type="transmembrane region" description="Helical" evidence="1">
    <location>
        <begin position="155"/>
        <end position="178"/>
    </location>
</feature>
<protein>
    <submittedName>
        <fullName evidence="3">HPP domain-containing protein</fullName>
    </submittedName>
</protein>
<dbReference type="AlphaFoldDB" id="A0A2P4EQM1"/>
<proteinExistence type="predicted"/>
<name>A0A2P4EQM1_9GAMM</name>
<dbReference type="PANTHER" id="PTHR33741:SF5">
    <property type="entry name" value="TRANSMEMBRANE PROTEIN DDB_G0269096-RELATED"/>
    <property type="match status" value="1"/>
</dbReference>
<feature type="domain" description="HPP transmembrane region" evidence="2">
    <location>
        <begin position="28"/>
        <end position="184"/>
    </location>
</feature>
<reference evidence="3 4" key="1">
    <citation type="submission" date="2018-01" db="EMBL/GenBank/DDBJ databases">
        <title>Draft genome of the type strain Pseudomonas oceani DSM 100277 isolated from the deep water in Okinawa trough, northwestern Pacific Ocean.</title>
        <authorList>
            <person name="Gomila M."/>
            <person name="Mulet M."/>
            <person name="Garcia-Valdes E."/>
            <person name="Lalucat J."/>
        </authorList>
    </citation>
    <scope>NUCLEOTIDE SEQUENCE [LARGE SCALE GENOMIC DNA]</scope>
    <source>
        <strain evidence="3 4">DSM 100277</strain>
    </source>
</reference>
<feature type="transmembrane region" description="Helical" evidence="1">
    <location>
        <begin position="110"/>
        <end position="127"/>
    </location>
</feature>
<comment type="caution">
    <text evidence="3">The sequence shown here is derived from an EMBL/GenBank/DDBJ whole genome shotgun (WGS) entry which is preliminary data.</text>
</comment>
<keyword evidence="1" id="KW-0812">Transmembrane</keyword>
<keyword evidence="4" id="KW-1185">Reference proteome</keyword>
<organism evidence="3 4">
    <name type="scientific">Halopseudomonas oceani</name>
    <dbReference type="NCBI Taxonomy" id="1708783"/>
    <lineage>
        <taxon>Bacteria</taxon>
        <taxon>Pseudomonadati</taxon>
        <taxon>Pseudomonadota</taxon>
        <taxon>Gammaproteobacteria</taxon>
        <taxon>Pseudomonadales</taxon>
        <taxon>Pseudomonadaceae</taxon>
        <taxon>Halopseudomonas</taxon>
    </lineage>
</organism>
<dbReference type="OrthoDB" id="9811720at2"/>